<feature type="region of interest" description="Disordered" evidence="1">
    <location>
        <begin position="79"/>
        <end position="157"/>
    </location>
</feature>
<gene>
    <name evidence="2" type="ORF">L210DRAFT_1032593</name>
</gene>
<reference evidence="2" key="1">
    <citation type="submission" date="2019-10" db="EMBL/GenBank/DDBJ databases">
        <authorList>
            <consortium name="DOE Joint Genome Institute"/>
            <person name="Kuo A."/>
            <person name="Miyauchi S."/>
            <person name="Kiss E."/>
            <person name="Drula E."/>
            <person name="Kohler A."/>
            <person name="Sanchez-Garcia M."/>
            <person name="Andreopoulos B."/>
            <person name="Barry K.W."/>
            <person name="Bonito G."/>
            <person name="Buee M."/>
            <person name="Carver A."/>
            <person name="Chen C."/>
            <person name="Cichocki N."/>
            <person name="Clum A."/>
            <person name="Culley D."/>
            <person name="Crous P.W."/>
            <person name="Fauchery L."/>
            <person name="Girlanda M."/>
            <person name="Hayes R."/>
            <person name="Keri Z."/>
            <person name="LaButti K."/>
            <person name="Lipzen A."/>
            <person name="Lombard V."/>
            <person name="Magnuson J."/>
            <person name="Maillard F."/>
            <person name="Morin E."/>
            <person name="Murat C."/>
            <person name="Nolan M."/>
            <person name="Ohm R."/>
            <person name="Pangilinan J."/>
            <person name="Pereira M."/>
            <person name="Perotto S."/>
            <person name="Peter M."/>
            <person name="Riley R."/>
            <person name="Sitrit Y."/>
            <person name="Stielow B."/>
            <person name="Szollosi G."/>
            <person name="Zifcakova L."/>
            <person name="Stursova M."/>
            <person name="Spatafora J.W."/>
            <person name="Tedersoo L."/>
            <person name="Vaario L.-M."/>
            <person name="Yamada A."/>
            <person name="Yan M."/>
            <person name="Wang P."/>
            <person name="Xu J."/>
            <person name="Bruns T."/>
            <person name="Baldrian P."/>
            <person name="Vilgalys R."/>
            <person name="Henrissat B."/>
            <person name="Grigoriev I.V."/>
            <person name="Hibbett D."/>
            <person name="Nagy L.G."/>
            <person name="Martin F.M."/>
        </authorList>
    </citation>
    <scope>NUCLEOTIDE SEQUENCE</scope>
    <source>
        <strain evidence="2">BED1</strain>
    </source>
</reference>
<dbReference type="EMBL" id="WHUW01000182">
    <property type="protein sequence ID" value="KAF8419135.1"/>
    <property type="molecule type" value="Genomic_DNA"/>
</dbReference>
<dbReference type="AlphaFoldDB" id="A0AAD4BCR4"/>
<reference evidence="2" key="2">
    <citation type="journal article" date="2020" name="Nat. Commun.">
        <title>Large-scale genome sequencing of mycorrhizal fungi provides insights into the early evolution of symbiotic traits.</title>
        <authorList>
            <person name="Miyauchi S."/>
            <person name="Kiss E."/>
            <person name="Kuo A."/>
            <person name="Drula E."/>
            <person name="Kohler A."/>
            <person name="Sanchez-Garcia M."/>
            <person name="Morin E."/>
            <person name="Andreopoulos B."/>
            <person name="Barry K.W."/>
            <person name="Bonito G."/>
            <person name="Buee M."/>
            <person name="Carver A."/>
            <person name="Chen C."/>
            <person name="Cichocki N."/>
            <person name="Clum A."/>
            <person name="Culley D."/>
            <person name="Crous P.W."/>
            <person name="Fauchery L."/>
            <person name="Girlanda M."/>
            <person name="Hayes R.D."/>
            <person name="Keri Z."/>
            <person name="LaButti K."/>
            <person name="Lipzen A."/>
            <person name="Lombard V."/>
            <person name="Magnuson J."/>
            <person name="Maillard F."/>
            <person name="Murat C."/>
            <person name="Nolan M."/>
            <person name="Ohm R.A."/>
            <person name="Pangilinan J."/>
            <person name="Pereira M.F."/>
            <person name="Perotto S."/>
            <person name="Peter M."/>
            <person name="Pfister S."/>
            <person name="Riley R."/>
            <person name="Sitrit Y."/>
            <person name="Stielow J.B."/>
            <person name="Szollosi G."/>
            <person name="Zifcakova L."/>
            <person name="Stursova M."/>
            <person name="Spatafora J.W."/>
            <person name="Tedersoo L."/>
            <person name="Vaario L.M."/>
            <person name="Yamada A."/>
            <person name="Yan M."/>
            <person name="Wang P."/>
            <person name="Xu J."/>
            <person name="Bruns T."/>
            <person name="Baldrian P."/>
            <person name="Vilgalys R."/>
            <person name="Dunand C."/>
            <person name="Henrissat B."/>
            <person name="Grigoriev I.V."/>
            <person name="Hibbett D."/>
            <person name="Nagy L.G."/>
            <person name="Martin F.M."/>
        </authorList>
    </citation>
    <scope>NUCLEOTIDE SEQUENCE</scope>
    <source>
        <strain evidence="2">BED1</strain>
    </source>
</reference>
<comment type="caution">
    <text evidence="2">The sequence shown here is derived from an EMBL/GenBank/DDBJ whole genome shotgun (WGS) entry which is preliminary data.</text>
</comment>
<accession>A0AAD4BCR4</accession>
<organism evidence="2 3">
    <name type="scientific">Boletus edulis BED1</name>
    <dbReference type="NCBI Taxonomy" id="1328754"/>
    <lineage>
        <taxon>Eukaryota</taxon>
        <taxon>Fungi</taxon>
        <taxon>Dikarya</taxon>
        <taxon>Basidiomycota</taxon>
        <taxon>Agaricomycotina</taxon>
        <taxon>Agaricomycetes</taxon>
        <taxon>Agaricomycetidae</taxon>
        <taxon>Boletales</taxon>
        <taxon>Boletineae</taxon>
        <taxon>Boletaceae</taxon>
        <taxon>Boletoideae</taxon>
        <taxon>Boletus</taxon>
    </lineage>
</organism>
<feature type="region of interest" description="Disordered" evidence="1">
    <location>
        <begin position="1"/>
        <end position="50"/>
    </location>
</feature>
<keyword evidence="3" id="KW-1185">Reference proteome</keyword>
<proteinExistence type="predicted"/>
<sequence length="157" mass="17961">PEGDGNERDVETIALRRGRRPRGQIEVQEAERDGERDCKREIDTNGVHMDGRQWGMTAATSAARRESKRLEMDALAEYKASQHRKCNRTTTDVPEASKPPHHYPRSPTDHANPPRRRGRLKSTPRSVNHTKWTHQVTKPRWDQIGRIGHAVHDVNGP</sequence>
<evidence type="ECO:0000313" key="2">
    <source>
        <dbReference type="EMBL" id="KAF8419135.1"/>
    </source>
</evidence>
<protein>
    <submittedName>
        <fullName evidence="2">Uncharacterized protein</fullName>
    </submittedName>
</protein>
<feature type="compositionally biased region" description="Basic and acidic residues" evidence="1">
    <location>
        <begin position="29"/>
        <end position="43"/>
    </location>
</feature>
<feature type="compositionally biased region" description="Basic and acidic residues" evidence="1">
    <location>
        <begin position="1"/>
        <end position="11"/>
    </location>
</feature>
<feature type="compositionally biased region" description="Basic residues" evidence="1">
    <location>
        <begin position="113"/>
        <end position="122"/>
    </location>
</feature>
<name>A0AAD4BCR4_BOLED</name>
<evidence type="ECO:0000256" key="1">
    <source>
        <dbReference type="SAM" id="MobiDB-lite"/>
    </source>
</evidence>
<feature type="non-terminal residue" evidence="2">
    <location>
        <position position="1"/>
    </location>
</feature>
<evidence type="ECO:0000313" key="3">
    <source>
        <dbReference type="Proteomes" id="UP001194468"/>
    </source>
</evidence>
<dbReference type="Proteomes" id="UP001194468">
    <property type="component" value="Unassembled WGS sequence"/>
</dbReference>
<feature type="compositionally biased region" description="Polar residues" evidence="1">
    <location>
        <begin position="123"/>
        <end position="136"/>
    </location>
</feature>